<dbReference type="CDD" id="cd17324">
    <property type="entry name" value="MFS_NepI_like"/>
    <property type="match status" value="1"/>
</dbReference>
<feature type="domain" description="Major facilitator superfamily (MFS) profile" evidence="8">
    <location>
        <begin position="14"/>
        <end position="383"/>
    </location>
</feature>
<proteinExistence type="predicted"/>
<evidence type="ECO:0000256" key="4">
    <source>
        <dbReference type="ARBA" id="ARBA00022989"/>
    </source>
</evidence>
<evidence type="ECO:0000313" key="10">
    <source>
        <dbReference type="Proteomes" id="UP000294257"/>
    </source>
</evidence>
<dbReference type="GO" id="GO:0022857">
    <property type="term" value="F:transmembrane transporter activity"/>
    <property type="evidence" value="ECO:0007669"/>
    <property type="project" value="InterPro"/>
</dbReference>
<feature type="compositionally biased region" description="Low complexity" evidence="6">
    <location>
        <begin position="392"/>
        <end position="405"/>
    </location>
</feature>
<evidence type="ECO:0000259" key="8">
    <source>
        <dbReference type="PROSITE" id="PS50850"/>
    </source>
</evidence>
<dbReference type="PROSITE" id="PS50850">
    <property type="entry name" value="MFS"/>
    <property type="match status" value="1"/>
</dbReference>
<dbReference type="Gene3D" id="1.20.1250.20">
    <property type="entry name" value="MFS general substrate transporter like domains"/>
    <property type="match status" value="1"/>
</dbReference>
<feature type="transmembrane region" description="Helical" evidence="7">
    <location>
        <begin position="210"/>
        <end position="232"/>
    </location>
</feature>
<evidence type="ECO:0000256" key="3">
    <source>
        <dbReference type="ARBA" id="ARBA00022692"/>
    </source>
</evidence>
<organism evidence="9 10">
    <name type="scientific">Herbihabitans rhizosphaerae</name>
    <dbReference type="NCBI Taxonomy" id="1872711"/>
    <lineage>
        <taxon>Bacteria</taxon>
        <taxon>Bacillati</taxon>
        <taxon>Actinomycetota</taxon>
        <taxon>Actinomycetes</taxon>
        <taxon>Pseudonocardiales</taxon>
        <taxon>Pseudonocardiaceae</taxon>
        <taxon>Herbihabitans</taxon>
    </lineage>
</organism>
<name>A0A4Q7KJC1_9PSEU</name>
<evidence type="ECO:0000256" key="1">
    <source>
        <dbReference type="ARBA" id="ARBA00004651"/>
    </source>
</evidence>
<comment type="subcellular location">
    <subcellularLocation>
        <location evidence="1">Cell membrane</location>
        <topology evidence="1">Multi-pass membrane protein</topology>
    </subcellularLocation>
</comment>
<dbReference type="SUPFAM" id="SSF103473">
    <property type="entry name" value="MFS general substrate transporter"/>
    <property type="match status" value="1"/>
</dbReference>
<evidence type="ECO:0000256" key="2">
    <source>
        <dbReference type="ARBA" id="ARBA00022475"/>
    </source>
</evidence>
<feature type="transmembrane region" description="Helical" evidence="7">
    <location>
        <begin position="337"/>
        <end position="355"/>
    </location>
</feature>
<feature type="transmembrane region" description="Helical" evidence="7">
    <location>
        <begin position="138"/>
        <end position="160"/>
    </location>
</feature>
<dbReference type="InterPro" id="IPR036259">
    <property type="entry name" value="MFS_trans_sf"/>
</dbReference>
<dbReference type="InterPro" id="IPR011701">
    <property type="entry name" value="MFS"/>
</dbReference>
<dbReference type="InterPro" id="IPR020846">
    <property type="entry name" value="MFS_dom"/>
</dbReference>
<dbReference type="PANTHER" id="PTHR43124:SF3">
    <property type="entry name" value="CHLORAMPHENICOL EFFLUX PUMP RV0191"/>
    <property type="match status" value="1"/>
</dbReference>
<feature type="transmembrane region" description="Helical" evidence="7">
    <location>
        <begin position="274"/>
        <end position="294"/>
    </location>
</feature>
<dbReference type="PANTHER" id="PTHR43124">
    <property type="entry name" value="PURINE EFFLUX PUMP PBUE"/>
    <property type="match status" value="1"/>
</dbReference>
<keyword evidence="4 7" id="KW-1133">Transmembrane helix</keyword>
<protein>
    <submittedName>
        <fullName evidence="9">Putative MFS family arabinose efflux permease</fullName>
    </submittedName>
</protein>
<dbReference type="AlphaFoldDB" id="A0A4Q7KJC1"/>
<keyword evidence="3 7" id="KW-0812">Transmembrane</keyword>
<accession>A0A4Q7KJC1</accession>
<dbReference type="InterPro" id="IPR050189">
    <property type="entry name" value="MFS_Efflux_Transporters"/>
</dbReference>
<evidence type="ECO:0000256" key="6">
    <source>
        <dbReference type="SAM" id="MobiDB-lite"/>
    </source>
</evidence>
<evidence type="ECO:0000256" key="5">
    <source>
        <dbReference type="ARBA" id="ARBA00023136"/>
    </source>
</evidence>
<feature type="transmembrane region" description="Helical" evidence="7">
    <location>
        <begin position="166"/>
        <end position="189"/>
    </location>
</feature>
<feature type="transmembrane region" description="Helical" evidence="7">
    <location>
        <begin position="300"/>
        <end position="325"/>
    </location>
</feature>
<sequence>MLAEPRTTTLPVSPLLALATTVFLGCLTEVLPAGLLLGMSESLAVSPSVTGQLVTVYAITTALTAIPLTALTLGVPRKSLLLVLVVGFLLTNLVVAISSWYPLVLAARIGSGAVTGVMWSLVAGYAMRMAPPGKAGKALALAMAGTPVGFAVGVPAGTVLGELVGWRWAFAIMGLITVPLLVWVIVSVPPYPGEARATRTRPHTVLRVPGLRPVLLIVLAFSLGHNVFYTYLGPVLADVQRDGMLGVTLLVFGACTVAGLLMVGTVLDRRPRAVLGTCGAGTVVGIALLGIGGGDPATTLIAAGVWGVSFGGAPTAFQGVTAMVAGPTSDAAQSMTIATWNGAVAGGAFLGGVILDGGAAGLPWAAAGLVALSVLVVAVNRRLMGGGTAPSTGTARRTTVTPTARRSADAA</sequence>
<feature type="region of interest" description="Disordered" evidence="6">
    <location>
        <begin position="387"/>
        <end position="411"/>
    </location>
</feature>
<feature type="transmembrane region" description="Helical" evidence="7">
    <location>
        <begin position="56"/>
        <end position="73"/>
    </location>
</feature>
<dbReference type="GO" id="GO:0005886">
    <property type="term" value="C:plasma membrane"/>
    <property type="evidence" value="ECO:0007669"/>
    <property type="project" value="UniProtKB-SubCell"/>
</dbReference>
<feature type="transmembrane region" description="Helical" evidence="7">
    <location>
        <begin position="244"/>
        <end position="267"/>
    </location>
</feature>
<keyword evidence="5 7" id="KW-0472">Membrane</keyword>
<comment type="caution">
    <text evidence="9">The sequence shown here is derived from an EMBL/GenBank/DDBJ whole genome shotgun (WGS) entry which is preliminary data.</text>
</comment>
<feature type="transmembrane region" description="Helical" evidence="7">
    <location>
        <begin position="80"/>
        <end position="101"/>
    </location>
</feature>
<dbReference type="Pfam" id="PF07690">
    <property type="entry name" value="MFS_1"/>
    <property type="match status" value="1"/>
</dbReference>
<dbReference type="EMBL" id="SGWQ01000008">
    <property type="protein sequence ID" value="RZS34704.1"/>
    <property type="molecule type" value="Genomic_DNA"/>
</dbReference>
<dbReference type="RefSeq" id="WP_242613574.1">
    <property type="nucleotide sequence ID" value="NZ_SGWQ01000008.1"/>
</dbReference>
<dbReference type="Proteomes" id="UP000294257">
    <property type="component" value="Unassembled WGS sequence"/>
</dbReference>
<dbReference type="PROSITE" id="PS51257">
    <property type="entry name" value="PROKAR_LIPOPROTEIN"/>
    <property type="match status" value="1"/>
</dbReference>
<keyword evidence="2" id="KW-1003">Cell membrane</keyword>
<feature type="transmembrane region" description="Helical" evidence="7">
    <location>
        <begin position="107"/>
        <end position="126"/>
    </location>
</feature>
<keyword evidence="10" id="KW-1185">Reference proteome</keyword>
<evidence type="ECO:0000256" key="7">
    <source>
        <dbReference type="SAM" id="Phobius"/>
    </source>
</evidence>
<feature type="transmembrane region" description="Helical" evidence="7">
    <location>
        <begin position="361"/>
        <end position="379"/>
    </location>
</feature>
<gene>
    <name evidence="9" type="ORF">EV193_10852</name>
</gene>
<evidence type="ECO:0000313" key="9">
    <source>
        <dbReference type="EMBL" id="RZS34704.1"/>
    </source>
</evidence>
<reference evidence="9 10" key="1">
    <citation type="submission" date="2019-02" db="EMBL/GenBank/DDBJ databases">
        <title>Genomic Encyclopedia of Type Strains, Phase IV (KMG-IV): sequencing the most valuable type-strain genomes for metagenomic binning, comparative biology and taxonomic classification.</title>
        <authorList>
            <person name="Goeker M."/>
        </authorList>
    </citation>
    <scope>NUCLEOTIDE SEQUENCE [LARGE SCALE GENOMIC DNA]</scope>
    <source>
        <strain evidence="9 10">DSM 101727</strain>
    </source>
</reference>